<dbReference type="InterPro" id="IPR036390">
    <property type="entry name" value="WH_DNA-bd_sf"/>
</dbReference>
<dbReference type="Gene3D" id="1.10.10.10">
    <property type="entry name" value="Winged helix-like DNA-binding domain superfamily/Winged helix DNA-binding domain"/>
    <property type="match status" value="1"/>
</dbReference>
<dbReference type="Gene3D" id="3.40.190.290">
    <property type="match status" value="1"/>
</dbReference>
<dbReference type="CDD" id="cd05466">
    <property type="entry name" value="PBP2_LTTR_substrate"/>
    <property type="match status" value="1"/>
</dbReference>
<dbReference type="SUPFAM" id="SSF53850">
    <property type="entry name" value="Periplasmic binding protein-like II"/>
    <property type="match status" value="1"/>
</dbReference>
<dbReference type="SUPFAM" id="SSF46785">
    <property type="entry name" value="Winged helix' DNA-binding domain"/>
    <property type="match status" value="1"/>
</dbReference>
<evidence type="ECO:0000313" key="6">
    <source>
        <dbReference type="EMBL" id="MDT0390844.1"/>
    </source>
</evidence>
<evidence type="ECO:0000256" key="3">
    <source>
        <dbReference type="ARBA" id="ARBA00023125"/>
    </source>
</evidence>
<feature type="domain" description="HTH lysR-type" evidence="5">
    <location>
        <begin position="17"/>
        <end position="74"/>
    </location>
</feature>
<dbReference type="Gene3D" id="3.40.190.10">
    <property type="entry name" value="Periplasmic binding protein-like II"/>
    <property type="match status" value="1"/>
</dbReference>
<dbReference type="RefSeq" id="WP_311686019.1">
    <property type="nucleotide sequence ID" value="NZ_JAVREU010000013.1"/>
</dbReference>
<dbReference type="PANTHER" id="PTHR30126:SF40">
    <property type="entry name" value="HTH-TYPE TRANSCRIPTIONAL REGULATOR GLTR"/>
    <property type="match status" value="1"/>
</dbReference>
<organism evidence="6 7">
    <name type="scientific">Streptomyces dubilierae</name>
    <dbReference type="NCBI Taxonomy" id="3075533"/>
    <lineage>
        <taxon>Bacteria</taxon>
        <taxon>Bacillati</taxon>
        <taxon>Actinomycetota</taxon>
        <taxon>Actinomycetes</taxon>
        <taxon>Kitasatosporales</taxon>
        <taxon>Streptomycetaceae</taxon>
        <taxon>Streptomyces</taxon>
    </lineage>
</organism>
<evidence type="ECO:0000313" key="7">
    <source>
        <dbReference type="Proteomes" id="UP001183586"/>
    </source>
</evidence>
<evidence type="ECO:0000256" key="2">
    <source>
        <dbReference type="ARBA" id="ARBA00023015"/>
    </source>
</evidence>
<gene>
    <name evidence="6" type="ORF">RM641_25785</name>
</gene>
<keyword evidence="7" id="KW-1185">Reference proteome</keyword>
<dbReference type="PANTHER" id="PTHR30126">
    <property type="entry name" value="HTH-TYPE TRANSCRIPTIONAL REGULATOR"/>
    <property type="match status" value="1"/>
</dbReference>
<reference evidence="7" key="1">
    <citation type="submission" date="2023-07" db="EMBL/GenBank/DDBJ databases">
        <title>30 novel species of actinomycetes from the DSMZ collection.</title>
        <authorList>
            <person name="Nouioui I."/>
        </authorList>
    </citation>
    <scope>NUCLEOTIDE SEQUENCE [LARGE SCALE GENOMIC DNA]</scope>
    <source>
        <strain evidence="7">DSM 41921</strain>
    </source>
</reference>
<proteinExistence type="inferred from homology"/>
<dbReference type="InterPro" id="IPR000847">
    <property type="entry name" value="LysR_HTH_N"/>
</dbReference>
<dbReference type="Pfam" id="PF00126">
    <property type="entry name" value="HTH_1"/>
    <property type="match status" value="1"/>
</dbReference>
<comment type="similarity">
    <text evidence="1">Belongs to the LysR transcriptional regulatory family.</text>
</comment>
<evidence type="ECO:0000256" key="1">
    <source>
        <dbReference type="ARBA" id="ARBA00009437"/>
    </source>
</evidence>
<sequence>MASACIIDGSTHTGEELDTRHLEAFLGAVDAGSVTRAAGMLHVTQPTVTNRIKALERSLGLPLLERLPGGVRPTRAGHSILEHAREIVRLSGRVRRLADASLTPQGRICVGASESLINHRLLPLIEYLLLRYPDMDVSLRLSTPQEALVMLRNGQMDCVFMIGSGASDEDLEHCDLRPEPFALVAGERPGSRRPGSGEPPSSILVSADLDVRHCGELLHEVESTLRAGRMLRLDSITAVKRLAESGIGVGLLPEVTVADDLADGRLRRVVDWRPATPTYTQALWRRGDTGHPALHAVLKAASDVVSTG</sequence>
<dbReference type="Pfam" id="PF03466">
    <property type="entry name" value="LysR_substrate"/>
    <property type="match status" value="1"/>
</dbReference>
<comment type="caution">
    <text evidence="6">The sequence shown here is derived from an EMBL/GenBank/DDBJ whole genome shotgun (WGS) entry which is preliminary data.</text>
</comment>
<evidence type="ECO:0000256" key="4">
    <source>
        <dbReference type="ARBA" id="ARBA00023163"/>
    </source>
</evidence>
<dbReference type="EMBL" id="JAVREU010000013">
    <property type="protein sequence ID" value="MDT0390844.1"/>
    <property type="molecule type" value="Genomic_DNA"/>
</dbReference>
<name>A0ABU2PGS0_9ACTN</name>
<keyword evidence="3" id="KW-0238">DNA-binding</keyword>
<dbReference type="PROSITE" id="PS50931">
    <property type="entry name" value="HTH_LYSR"/>
    <property type="match status" value="1"/>
</dbReference>
<dbReference type="PRINTS" id="PR00039">
    <property type="entry name" value="HTHLYSR"/>
</dbReference>
<dbReference type="InterPro" id="IPR005119">
    <property type="entry name" value="LysR_subst-bd"/>
</dbReference>
<evidence type="ECO:0000259" key="5">
    <source>
        <dbReference type="PROSITE" id="PS50931"/>
    </source>
</evidence>
<protein>
    <submittedName>
        <fullName evidence="6">LysR family transcriptional regulator</fullName>
    </submittedName>
</protein>
<keyword evidence="4" id="KW-0804">Transcription</keyword>
<dbReference type="InterPro" id="IPR036388">
    <property type="entry name" value="WH-like_DNA-bd_sf"/>
</dbReference>
<accession>A0ABU2PGS0</accession>
<dbReference type="Proteomes" id="UP001183586">
    <property type="component" value="Unassembled WGS sequence"/>
</dbReference>
<keyword evidence="2" id="KW-0805">Transcription regulation</keyword>